<sequence length="143" mass="17154">MFKTLFIVLLSLFLVSSSLYGKNKKEDKQSHKNEKYLKHMMHEMKPLKVLMHLSLTKAQKHKIDTIVQKVKNTKYKIKNKQKLKNAFTESNFNEKMFVLALKQKSNQKIKKEFVLFKRIYAILTPAQKKELYQRLHTKKKKKK</sequence>
<organism evidence="1">
    <name type="scientific">hydrothermal vent metagenome</name>
    <dbReference type="NCBI Taxonomy" id="652676"/>
    <lineage>
        <taxon>unclassified sequences</taxon>
        <taxon>metagenomes</taxon>
        <taxon>ecological metagenomes</taxon>
    </lineage>
</organism>
<protein>
    <recommendedName>
        <fullName evidence="2">Periplasmic protein</fullName>
    </recommendedName>
</protein>
<dbReference type="Pfam" id="PF07813">
    <property type="entry name" value="LTXXQ"/>
    <property type="match status" value="1"/>
</dbReference>
<dbReference type="EMBL" id="FPHP01000047">
    <property type="protein sequence ID" value="SFV75850.1"/>
    <property type="molecule type" value="Genomic_DNA"/>
</dbReference>
<dbReference type="Gene3D" id="1.20.120.1490">
    <property type="match status" value="1"/>
</dbReference>
<name>A0A1W1D5T4_9ZZZZ</name>
<dbReference type="InterPro" id="IPR012899">
    <property type="entry name" value="LTXXQ"/>
</dbReference>
<dbReference type="AlphaFoldDB" id="A0A1W1D5T4"/>
<proteinExistence type="predicted"/>
<gene>
    <name evidence="1" type="ORF">MNB_SM-3-319</name>
</gene>
<evidence type="ECO:0000313" key="1">
    <source>
        <dbReference type="EMBL" id="SFV75850.1"/>
    </source>
</evidence>
<evidence type="ECO:0008006" key="2">
    <source>
        <dbReference type="Google" id="ProtNLM"/>
    </source>
</evidence>
<reference evidence="1" key="1">
    <citation type="submission" date="2016-10" db="EMBL/GenBank/DDBJ databases">
        <authorList>
            <person name="de Groot N.N."/>
        </authorList>
    </citation>
    <scope>NUCLEOTIDE SEQUENCE</scope>
</reference>
<accession>A0A1W1D5T4</accession>